<dbReference type="OrthoDB" id="128050at2759"/>
<proteinExistence type="predicted"/>
<name>A0A3M7PXG9_BRAPC</name>
<evidence type="ECO:0000313" key="1">
    <source>
        <dbReference type="EMBL" id="RNA03579.1"/>
    </source>
</evidence>
<reference evidence="1 2" key="1">
    <citation type="journal article" date="2018" name="Sci. Rep.">
        <title>Genomic signatures of local adaptation to the degree of environmental predictability in rotifers.</title>
        <authorList>
            <person name="Franch-Gras L."/>
            <person name="Hahn C."/>
            <person name="Garcia-Roger E.M."/>
            <person name="Carmona M.J."/>
            <person name="Serra M."/>
            <person name="Gomez A."/>
        </authorList>
    </citation>
    <scope>NUCLEOTIDE SEQUENCE [LARGE SCALE GENOMIC DNA]</scope>
    <source>
        <strain evidence="1">HYR1</strain>
    </source>
</reference>
<dbReference type="AlphaFoldDB" id="A0A3M7PXG9"/>
<protein>
    <submittedName>
        <fullName evidence="1">Uncharacterized protein</fullName>
    </submittedName>
</protein>
<accession>A0A3M7PXG9</accession>
<dbReference type="Proteomes" id="UP000276133">
    <property type="component" value="Unassembled WGS sequence"/>
</dbReference>
<dbReference type="EMBL" id="REGN01008440">
    <property type="protein sequence ID" value="RNA03579.1"/>
    <property type="molecule type" value="Genomic_DNA"/>
</dbReference>
<gene>
    <name evidence="1" type="ORF">BpHYR1_043550</name>
</gene>
<sequence length="381" mass="44178">MLSFVIILSGRFASWITGIRSSTFSAFSYYVSWFLAIEAHARCLDSIFARCDFCQAGIHTHFSSQHTCIIKIPITLITNSNLINILISRRLRPKTNDSNDSLNDLLQTFETEKEFNEFITGHYLHTKITNSETRPCSCASCKNYGRLHDMRRIYRILSKKKGKHVGTSLNLRKTRGINPLVKDMIQKIIAIDPDIIPSCIHNTLINSDNISTALLPKLKQIQNFVTNLRNRKINTNSIPNQHLYSSILDDDEPFFFNLKFNEKGEIIVNSGSESNHLSLMLTTKRLLSRIDMLMCYFHRHIRDIHISINEEEYNSRGRFCDWQVFKRPICYACTNSPNESFNSSIKRTFTLRKKLSFYNFIGVLLKMARYYSKNLPDFAIE</sequence>
<organism evidence="1 2">
    <name type="scientific">Brachionus plicatilis</name>
    <name type="common">Marine rotifer</name>
    <name type="synonym">Brachionus muelleri</name>
    <dbReference type="NCBI Taxonomy" id="10195"/>
    <lineage>
        <taxon>Eukaryota</taxon>
        <taxon>Metazoa</taxon>
        <taxon>Spiralia</taxon>
        <taxon>Gnathifera</taxon>
        <taxon>Rotifera</taxon>
        <taxon>Eurotatoria</taxon>
        <taxon>Monogononta</taxon>
        <taxon>Pseudotrocha</taxon>
        <taxon>Ploima</taxon>
        <taxon>Brachionidae</taxon>
        <taxon>Brachionus</taxon>
    </lineage>
</organism>
<evidence type="ECO:0000313" key="2">
    <source>
        <dbReference type="Proteomes" id="UP000276133"/>
    </source>
</evidence>
<keyword evidence="2" id="KW-1185">Reference proteome</keyword>
<comment type="caution">
    <text evidence="1">The sequence shown here is derived from an EMBL/GenBank/DDBJ whole genome shotgun (WGS) entry which is preliminary data.</text>
</comment>